<dbReference type="InterPro" id="IPR006364">
    <property type="entry name" value="CobI/CbiL/CobIJ_dom"/>
</dbReference>
<gene>
    <name evidence="9" type="ORF">WN50_17820</name>
</gene>
<dbReference type="InterPro" id="IPR035996">
    <property type="entry name" value="4pyrrol_Methylase_sf"/>
</dbReference>
<accession>A0A0F5YD29</accession>
<comment type="pathway">
    <text evidence="1">Cofactor biosynthesis; adenosylcobalamin biosynthesis.</text>
</comment>
<evidence type="ECO:0000256" key="6">
    <source>
        <dbReference type="ARBA" id="ARBA00022691"/>
    </source>
</evidence>
<dbReference type="InterPro" id="IPR014777">
    <property type="entry name" value="4pyrrole_Mease_sub1"/>
</dbReference>
<dbReference type="OrthoDB" id="9804789at2"/>
<sequence length="241" mass="26592">MNDSPQSSGILYGVSVGPGDPELITLKGLNILKKAPVVAFPAGIRGKSGIAEKIISPWLNSQQIQLPLNFPYVQDETILTEAWQLAAQQVGEYLAQGKDVAFACEGDVSFYSTFTYLAQTLQEIRPQLKVEAIPGVCSPLAAVASLGIPLTIREQRLAVLPALYTMSELEKTLDQADVVVLMKVSSVYRQVWQLLQQRDLLENAYVVEWATHPQQQIYAGLSDRPNLQLSYFSLMIVQGIR</sequence>
<dbReference type="UniPathway" id="UPA00148"/>
<dbReference type="PANTHER" id="PTHR43467:SF2">
    <property type="entry name" value="COBALT-PRECORRIN-2 C(20)-METHYLTRANSFERASE"/>
    <property type="match status" value="1"/>
</dbReference>
<dbReference type="InterPro" id="IPR014776">
    <property type="entry name" value="4pyrrole_Mease_sub2"/>
</dbReference>
<keyword evidence="6" id="KW-0949">S-adenosyl-L-methionine</keyword>
<evidence type="ECO:0000313" key="9">
    <source>
        <dbReference type="EMBL" id="KKD36796.1"/>
    </source>
</evidence>
<dbReference type="InterPro" id="IPR000878">
    <property type="entry name" value="4pyrrol_Mease"/>
</dbReference>
<evidence type="ECO:0000259" key="8">
    <source>
        <dbReference type="Pfam" id="PF00590"/>
    </source>
</evidence>
<dbReference type="GO" id="GO:0030788">
    <property type="term" value="F:precorrin-2 C20-methyltransferase activity"/>
    <property type="evidence" value="ECO:0007669"/>
    <property type="project" value="UniProtKB-EC"/>
</dbReference>
<reference evidence="9 10" key="1">
    <citation type="submission" date="2015-06" db="EMBL/GenBank/DDBJ databases">
        <title>Draft genome assembly of filamentous brackish cyanobacterium Limnoraphis robusta strain CS-951.</title>
        <authorList>
            <person name="Willis A."/>
            <person name="Parks M."/>
            <person name="Burford M.A."/>
        </authorList>
    </citation>
    <scope>NUCLEOTIDE SEQUENCE [LARGE SCALE GENOMIC DNA]</scope>
    <source>
        <strain evidence="9 10">CS-951</strain>
    </source>
</reference>
<dbReference type="Gene3D" id="3.40.1010.10">
    <property type="entry name" value="Cobalt-precorrin-4 Transmethylase, Domain 1"/>
    <property type="match status" value="1"/>
</dbReference>
<evidence type="ECO:0000256" key="3">
    <source>
        <dbReference type="ARBA" id="ARBA00022573"/>
    </source>
</evidence>
<dbReference type="SUPFAM" id="SSF53790">
    <property type="entry name" value="Tetrapyrrole methylase"/>
    <property type="match status" value="1"/>
</dbReference>
<keyword evidence="4 9" id="KW-0489">Methyltransferase</keyword>
<keyword evidence="5 9" id="KW-0808">Transferase</keyword>
<proteinExistence type="inferred from homology"/>
<evidence type="ECO:0000256" key="1">
    <source>
        <dbReference type="ARBA" id="ARBA00004953"/>
    </source>
</evidence>
<dbReference type="PIRSF" id="PIRSF036427">
    <property type="entry name" value="Precrrn-2_mtase"/>
    <property type="match status" value="1"/>
</dbReference>
<evidence type="ECO:0000256" key="4">
    <source>
        <dbReference type="ARBA" id="ARBA00022603"/>
    </source>
</evidence>
<dbReference type="InterPro" id="IPR012382">
    <property type="entry name" value="CobI/CbiL"/>
</dbReference>
<evidence type="ECO:0000313" key="10">
    <source>
        <dbReference type="Proteomes" id="UP000033607"/>
    </source>
</evidence>
<dbReference type="Gene3D" id="3.30.950.10">
    <property type="entry name" value="Methyltransferase, Cobalt-precorrin-4 Transmethylase, Domain 2"/>
    <property type="match status" value="1"/>
</dbReference>
<dbReference type="Proteomes" id="UP000033607">
    <property type="component" value="Unassembled WGS sequence"/>
</dbReference>
<dbReference type="RefSeq" id="WP_046279921.1">
    <property type="nucleotide sequence ID" value="NZ_LATL02000001.1"/>
</dbReference>
<dbReference type="GO" id="GO:0032259">
    <property type="term" value="P:methylation"/>
    <property type="evidence" value="ECO:0007669"/>
    <property type="project" value="UniProtKB-KW"/>
</dbReference>
<keyword evidence="3" id="KW-0169">Cobalamin biosynthesis</keyword>
<feature type="domain" description="Tetrapyrrole methylase" evidence="8">
    <location>
        <begin position="11"/>
        <end position="220"/>
    </location>
</feature>
<dbReference type="PATRIC" id="fig|1637645.4.peg.3"/>
<dbReference type="NCBIfam" id="NF004614">
    <property type="entry name" value="PRK05948.1"/>
    <property type="match status" value="1"/>
</dbReference>
<comment type="similarity">
    <text evidence="2 7">Belongs to the precorrin methyltransferase family.</text>
</comment>
<evidence type="ECO:0000256" key="7">
    <source>
        <dbReference type="PIRNR" id="PIRNR036427"/>
    </source>
</evidence>
<dbReference type="Pfam" id="PF00590">
    <property type="entry name" value="TP_methylase"/>
    <property type="match status" value="1"/>
</dbReference>
<dbReference type="AlphaFoldDB" id="A0A0F5YD29"/>
<dbReference type="EC" id="2.1.1.130" evidence="9"/>
<protein>
    <submittedName>
        <fullName evidence="9">Precorrin-2 C20-methyltransferase</fullName>
        <ecNumber evidence="9">2.1.1.130</ecNumber>
    </submittedName>
</protein>
<comment type="caution">
    <text evidence="9">The sequence shown here is derived from an EMBL/GenBank/DDBJ whole genome shotgun (WGS) entry which is preliminary data.</text>
</comment>
<dbReference type="NCBIfam" id="TIGR01467">
    <property type="entry name" value="cobI_cbiL"/>
    <property type="match status" value="1"/>
</dbReference>
<evidence type="ECO:0000256" key="2">
    <source>
        <dbReference type="ARBA" id="ARBA00005879"/>
    </source>
</evidence>
<dbReference type="EMBL" id="LATL02000001">
    <property type="protein sequence ID" value="KKD36796.1"/>
    <property type="molecule type" value="Genomic_DNA"/>
</dbReference>
<dbReference type="CDD" id="cd11645">
    <property type="entry name" value="Precorrin_2_C20_MT"/>
    <property type="match status" value="1"/>
</dbReference>
<dbReference type="PANTHER" id="PTHR43467">
    <property type="entry name" value="COBALT-PRECORRIN-2 C(20)-METHYLTRANSFERASE"/>
    <property type="match status" value="1"/>
</dbReference>
<dbReference type="GO" id="GO:0009236">
    <property type="term" value="P:cobalamin biosynthetic process"/>
    <property type="evidence" value="ECO:0007669"/>
    <property type="project" value="UniProtKB-UniRule"/>
</dbReference>
<evidence type="ECO:0000256" key="5">
    <source>
        <dbReference type="ARBA" id="ARBA00022679"/>
    </source>
</evidence>
<name>A0A0F5YD29_9CYAN</name>
<organism evidence="9 10">
    <name type="scientific">Limnoraphis robusta CS-951</name>
    <dbReference type="NCBI Taxonomy" id="1637645"/>
    <lineage>
        <taxon>Bacteria</taxon>
        <taxon>Bacillati</taxon>
        <taxon>Cyanobacteriota</taxon>
        <taxon>Cyanophyceae</taxon>
        <taxon>Oscillatoriophycideae</taxon>
        <taxon>Oscillatoriales</taxon>
        <taxon>Sirenicapillariaceae</taxon>
        <taxon>Limnoraphis</taxon>
    </lineage>
</organism>